<dbReference type="PANTHER" id="PTHR43133:SF46">
    <property type="entry name" value="RNA POLYMERASE SIGMA-70 FACTOR ECF SUBFAMILY"/>
    <property type="match status" value="1"/>
</dbReference>
<evidence type="ECO:0000259" key="5">
    <source>
        <dbReference type="PROSITE" id="PS00622"/>
    </source>
</evidence>
<comment type="similarity">
    <text evidence="1">Belongs to the sigma-70 factor family. ECF subfamily.</text>
</comment>
<dbReference type="CDD" id="cd06171">
    <property type="entry name" value="Sigma70_r4"/>
    <property type="match status" value="1"/>
</dbReference>
<dbReference type="SUPFAM" id="SSF88946">
    <property type="entry name" value="Sigma2 domain of RNA polymerase sigma factors"/>
    <property type="match status" value="1"/>
</dbReference>
<evidence type="ECO:0000313" key="6">
    <source>
        <dbReference type="EMBL" id="MTU30422.1"/>
    </source>
</evidence>
<proteinExistence type="inferred from homology"/>
<dbReference type="InterPro" id="IPR013325">
    <property type="entry name" value="RNA_pol_sigma_r2"/>
</dbReference>
<protein>
    <submittedName>
        <fullName evidence="6">RNA polymerase sigma-70 factor</fullName>
    </submittedName>
</protein>
<dbReference type="RefSeq" id="WP_129943768.1">
    <property type="nucleotide sequence ID" value="NZ_RCYQ01000010.1"/>
</dbReference>
<dbReference type="InterPro" id="IPR036388">
    <property type="entry name" value="WH-like_DNA-bd_sf"/>
</dbReference>
<dbReference type="GO" id="GO:0006352">
    <property type="term" value="P:DNA-templated transcription initiation"/>
    <property type="evidence" value="ECO:0007669"/>
    <property type="project" value="InterPro"/>
</dbReference>
<organism evidence="6 7">
    <name type="scientific">Parabacteroides merdae</name>
    <dbReference type="NCBI Taxonomy" id="46503"/>
    <lineage>
        <taxon>Bacteria</taxon>
        <taxon>Pseudomonadati</taxon>
        <taxon>Bacteroidota</taxon>
        <taxon>Bacteroidia</taxon>
        <taxon>Bacteroidales</taxon>
        <taxon>Tannerellaceae</taxon>
        <taxon>Parabacteroides</taxon>
    </lineage>
</organism>
<evidence type="ECO:0000313" key="7">
    <source>
        <dbReference type="Proteomes" id="UP000437446"/>
    </source>
</evidence>
<dbReference type="InterPro" id="IPR000792">
    <property type="entry name" value="Tscrpt_reg_LuxR_C"/>
</dbReference>
<dbReference type="NCBIfam" id="TIGR02985">
    <property type="entry name" value="Sig70_bacteroi1"/>
    <property type="match status" value="1"/>
</dbReference>
<dbReference type="GO" id="GO:0016987">
    <property type="term" value="F:sigma factor activity"/>
    <property type="evidence" value="ECO:0007669"/>
    <property type="project" value="UniProtKB-KW"/>
</dbReference>
<dbReference type="GO" id="GO:0003677">
    <property type="term" value="F:DNA binding"/>
    <property type="evidence" value="ECO:0007669"/>
    <property type="project" value="InterPro"/>
</dbReference>
<dbReference type="InterPro" id="IPR039425">
    <property type="entry name" value="RNA_pol_sigma-70-like"/>
</dbReference>
<sequence>MNIDQIGEDLITQINDGSELAFSELYKAYYVYLNTIAIYYLFDKNVSAEVVDDVFLNIWYKRRTLAFPVHSYLIRAVQNGCLNYIRSQRNLQSVLDEHKEQIWAFQEDCIVSTPVPLQYVELKETEAEIKEAVSSLPSKCRSVFESYFYAGKSAEEIAEEMNLKVSTVRVQIKNALDRLKLMLKHLLFILFFI</sequence>
<evidence type="ECO:0000256" key="4">
    <source>
        <dbReference type="ARBA" id="ARBA00023163"/>
    </source>
</evidence>
<dbReference type="PROSITE" id="PS00622">
    <property type="entry name" value="HTH_LUXR_1"/>
    <property type="match status" value="1"/>
</dbReference>
<dbReference type="Proteomes" id="UP000437446">
    <property type="component" value="Unassembled WGS sequence"/>
</dbReference>
<evidence type="ECO:0000256" key="2">
    <source>
        <dbReference type="ARBA" id="ARBA00023015"/>
    </source>
</evidence>
<keyword evidence="4" id="KW-0804">Transcription</keyword>
<evidence type="ECO:0000256" key="3">
    <source>
        <dbReference type="ARBA" id="ARBA00023082"/>
    </source>
</evidence>
<dbReference type="PANTHER" id="PTHR43133">
    <property type="entry name" value="RNA POLYMERASE ECF-TYPE SIGMA FACTO"/>
    <property type="match status" value="1"/>
</dbReference>
<name>A0A7K1HIL1_9BACT</name>
<dbReference type="AlphaFoldDB" id="A0A7K1HIL1"/>
<dbReference type="NCBIfam" id="TIGR02937">
    <property type="entry name" value="sigma70-ECF"/>
    <property type="match status" value="1"/>
</dbReference>
<dbReference type="InterPro" id="IPR014284">
    <property type="entry name" value="RNA_pol_sigma-70_dom"/>
</dbReference>
<dbReference type="InterPro" id="IPR013324">
    <property type="entry name" value="RNA_pol_sigma_r3/r4-like"/>
</dbReference>
<dbReference type="InterPro" id="IPR013249">
    <property type="entry name" value="RNA_pol_sigma70_r4_t2"/>
</dbReference>
<dbReference type="Gene3D" id="1.10.10.10">
    <property type="entry name" value="Winged helix-like DNA-binding domain superfamily/Winged helix DNA-binding domain"/>
    <property type="match status" value="1"/>
</dbReference>
<keyword evidence="3" id="KW-0731">Sigma factor</keyword>
<dbReference type="Pfam" id="PF08281">
    <property type="entry name" value="Sigma70_r4_2"/>
    <property type="match status" value="1"/>
</dbReference>
<evidence type="ECO:0000256" key="1">
    <source>
        <dbReference type="ARBA" id="ARBA00010641"/>
    </source>
</evidence>
<keyword evidence="2" id="KW-0805">Transcription regulation</keyword>
<dbReference type="Gene3D" id="1.10.1740.10">
    <property type="match status" value="1"/>
</dbReference>
<dbReference type="EMBL" id="WNCR01000008">
    <property type="protein sequence ID" value="MTU30422.1"/>
    <property type="molecule type" value="Genomic_DNA"/>
</dbReference>
<dbReference type="SUPFAM" id="SSF88659">
    <property type="entry name" value="Sigma3 and sigma4 domains of RNA polymerase sigma factors"/>
    <property type="match status" value="1"/>
</dbReference>
<gene>
    <name evidence="6" type="ORF">GMD66_14610</name>
</gene>
<reference evidence="6 7" key="1">
    <citation type="journal article" date="2019" name="Nat. Med.">
        <title>A library of human gut bacterial isolates paired with longitudinal multiomics data enables mechanistic microbiome research.</title>
        <authorList>
            <person name="Poyet M."/>
            <person name="Groussin M."/>
            <person name="Gibbons S.M."/>
            <person name="Avila-Pacheco J."/>
            <person name="Jiang X."/>
            <person name="Kearney S.M."/>
            <person name="Perrotta A.R."/>
            <person name="Berdy B."/>
            <person name="Zhao S."/>
            <person name="Lieberman T.D."/>
            <person name="Swanson P.K."/>
            <person name="Smith M."/>
            <person name="Roesemann S."/>
            <person name="Alexander J.E."/>
            <person name="Rich S.A."/>
            <person name="Livny J."/>
            <person name="Vlamakis H."/>
            <person name="Clish C."/>
            <person name="Bullock K."/>
            <person name="Deik A."/>
            <person name="Scott J."/>
            <person name="Pierce K.A."/>
            <person name="Xavier R.J."/>
            <person name="Alm E.J."/>
        </authorList>
    </citation>
    <scope>NUCLEOTIDE SEQUENCE [LARGE SCALE GENOMIC DNA]</scope>
    <source>
        <strain evidence="6 7">BIOML-A25</strain>
    </source>
</reference>
<feature type="domain" description="HTH luxR-type" evidence="5">
    <location>
        <begin position="151"/>
        <end position="178"/>
    </location>
</feature>
<comment type="caution">
    <text evidence="6">The sequence shown here is derived from an EMBL/GenBank/DDBJ whole genome shotgun (WGS) entry which is preliminary data.</text>
</comment>
<accession>A0A7K1HIL1</accession>
<dbReference type="InterPro" id="IPR014327">
    <property type="entry name" value="RNA_pol_sigma70_bacteroid"/>
</dbReference>